<dbReference type="EMBL" id="CP001945">
    <property type="protein sequence ID" value="ADM11333.1"/>
    <property type="molecule type" value="Genomic_DNA"/>
</dbReference>
<dbReference type="VEuPathDB" id="MicrosporidiaDB:Eint_040430"/>
<evidence type="ECO:0000256" key="3">
    <source>
        <dbReference type="ARBA" id="ARBA00022679"/>
    </source>
</evidence>
<sequence>MNSCLKDEYRRQLMGDCNQMPCHKVFCRGGLKDEVVEALSELLSRYGDVFLCRNICKTIDEASGRSLGEDGDIILDFFFCINGMGPKRGPASEIRTCEDDDGARKPRTKNEEDKGVLRLEGGMESMEWAKRKFKKKGVPLFKNKTGNRFGCLKINEMKDEFDGAGRLDHSICTLISRKEEISEEKRYILIGVLHLLLKKYENSLHLTLGMMIIRIYYSISRYDDIEEIYYPILYKVFCNIRSLYSEMLKKTSLSEGIGCEGGKIDMREGRAICLYLPRFTRLDLSMLVDNITTTLNSEEVIDSRESKRVDNLLGMLHMLYLINEECGFLSYKKFYLSAFCSRMNFREEFKHFRTRSKTPLNFPFILPVHIKAELIKYENNDKMKTSLQDSFFKSLFEGHVDPYLFITVNRETVYRDSIEIFKKMNVLDAKKQLRTTFKNEEGVDSGGIRKEYFQLLSQEIKEDERLFEHTENRIWIRPHKGDEEEYEAIGRIIAIAFYNNIVLNIPFPSLFFKKLLDRKPTLDDLREISSGIATSLRNLKRLSKDEINGLDLRFVAEHIVDGTTRIYPLVKNGKNIKLTSENMKLFIEKYIEFHTDTLIKPQFEAIRRGFYSIIDRDKMVYLDPKELEKIMMGSNTFDIKAIRSTTTYSGFQEDSPIITYFWEIFEALNRKKKKKLLQFITGNDRIPVSGSASLKLIIMKNGCDTDRLPSSQTCFNTLLLPEYSSKRKLEKKLETALELTAGFFLL</sequence>
<dbReference type="InterPro" id="IPR035983">
    <property type="entry name" value="Hect_E3_ubiquitin_ligase"/>
</dbReference>
<dbReference type="Pfam" id="PF00632">
    <property type="entry name" value="HECT"/>
    <property type="match status" value="1"/>
</dbReference>
<reference evidence="8 9" key="2">
    <citation type="journal article" date="2012" name="Proc. Natl. Acad. Sci. U.S.A.">
        <title>Gain and loss of multiple functionally related, horizontally transferred genes in the reduced genomes of two microsporidian parasites.</title>
        <authorList>
            <person name="Pombert J.-F."/>
            <person name="Selman M."/>
            <person name="Burki F."/>
            <person name="Bardell F.T."/>
            <person name="Farinelli L."/>
            <person name="Solter L.F."/>
            <person name="Whitman D.W."/>
            <person name="Weiss L.M."/>
            <person name="Corradi N."/>
            <person name="Keeling P.J."/>
        </authorList>
    </citation>
    <scope>NUCLEOTIDE SEQUENCE [LARGE SCALE GENOMIC DNA]</scope>
    <source>
        <strain evidence="8 9">ATCC 50506</strain>
    </source>
</reference>
<dbReference type="SMART" id="SM00119">
    <property type="entry name" value="HECTc"/>
    <property type="match status" value="1"/>
</dbReference>
<dbReference type="PROSITE" id="PS50237">
    <property type="entry name" value="HECT"/>
    <property type="match status" value="1"/>
</dbReference>
<dbReference type="GO" id="GO:0061630">
    <property type="term" value="F:ubiquitin protein ligase activity"/>
    <property type="evidence" value="ECO:0007669"/>
    <property type="project" value="UniProtKB-EC"/>
</dbReference>
<keyword evidence="4 5" id="KW-0833">Ubl conjugation pathway</keyword>
<dbReference type="InterPro" id="IPR000569">
    <property type="entry name" value="HECT_dom"/>
</dbReference>
<keyword evidence="3" id="KW-0808">Transferase</keyword>
<evidence type="ECO:0000256" key="6">
    <source>
        <dbReference type="SAM" id="MobiDB-lite"/>
    </source>
</evidence>
<evidence type="ECO:0000259" key="7">
    <source>
        <dbReference type="PROSITE" id="PS50237"/>
    </source>
</evidence>
<keyword evidence="9" id="KW-1185">Reference proteome</keyword>
<dbReference type="HOGENOM" id="CLU_002173_5_2_1"/>
<dbReference type="Gene3D" id="3.30.2160.10">
    <property type="entry name" value="Hect, E3 ligase catalytic domain"/>
    <property type="match status" value="1"/>
</dbReference>
<dbReference type="InterPro" id="IPR044611">
    <property type="entry name" value="E3A/B/C-like"/>
</dbReference>
<comment type="catalytic activity">
    <reaction evidence="1">
        <text>S-ubiquitinyl-[E2 ubiquitin-conjugating enzyme]-L-cysteine + [acceptor protein]-L-lysine = [E2 ubiquitin-conjugating enzyme]-L-cysteine + N(6)-ubiquitinyl-[acceptor protein]-L-lysine.</text>
        <dbReference type="EC" id="2.3.2.26"/>
    </reaction>
</comment>
<feature type="active site" description="Glycyl thioester intermediate" evidence="5">
    <location>
        <position position="714"/>
    </location>
</feature>
<dbReference type="PANTHER" id="PTHR45700">
    <property type="entry name" value="UBIQUITIN-PROTEIN LIGASE E3C"/>
    <property type="match status" value="1"/>
</dbReference>
<dbReference type="GeneID" id="9699096"/>
<dbReference type="FunFam" id="3.30.2410.10:FF:000003">
    <property type="entry name" value="probable E3 ubiquitin-protein ligase HERC4 isoform X1"/>
    <property type="match status" value="1"/>
</dbReference>
<dbReference type="OrthoDB" id="8068875at2759"/>
<dbReference type="GO" id="GO:0000209">
    <property type="term" value="P:protein polyubiquitination"/>
    <property type="evidence" value="ECO:0007669"/>
    <property type="project" value="InterPro"/>
</dbReference>
<dbReference type="Gene3D" id="3.90.1750.10">
    <property type="entry name" value="Hect, E3 ligase catalytic domains"/>
    <property type="match status" value="1"/>
</dbReference>
<evidence type="ECO:0000313" key="9">
    <source>
        <dbReference type="Proteomes" id="UP000002313"/>
    </source>
</evidence>
<name>E0S6J8_ENCIT</name>
<accession>E0S6J8</accession>
<dbReference type="KEGG" id="ein:Eint_040430"/>
<feature type="region of interest" description="Disordered" evidence="6">
    <location>
        <begin position="91"/>
        <end position="110"/>
    </location>
</feature>
<dbReference type="GO" id="GO:0016874">
    <property type="term" value="F:ligase activity"/>
    <property type="evidence" value="ECO:0007669"/>
    <property type="project" value="UniProtKB-KW"/>
</dbReference>
<dbReference type="Proteomes" id="UP000002313">
    <property type="component" value="Chromosome IV"/>
</dbReference>
<dbReference type="EC" id="2.3.2.26" evidence="2"/>
<evidence type="ECO:0000256" key="2">
    <source>
        <dbReference type="ARBA" id="ARBA00012485"/>
    </source>
</evidence>
<dbReference type="RefSeq" id="XP_003072693.1">
    <property type="nucleotide sequence ID" value="XM_003072647.1"/>
</dbReference>
<organism evidence="8 9">
    <name type="scientific">Encephalitozoon intestinalis (strain ATCC 50506)</name>
    <name type="common">Microsporidian parasite</name>
    <name type="synonym">Septata intestinalis</name>
    <dbReference type="NCBI Taxonomy" id="876142"/>
    <lineage>
        <taxon>Eukaryota</taxon>
        <taxon>Fungi</taxon>
        <taxon>Fungi incertae sedis</taxon>
        <taxon>Microsporidia</taxon>
        <taxon>Unikaryonidae</taxon>
        <taxon>Encephalitozoon</taxon>
    </lineage>
</organism>
<proteinExistence type="predicted"/>
<keyword evidence="8" id="KW-0436">Ligase</keyword>
<dbReference type="AlphaFoldDB" id="E0S6J8"/>
<evidence type="ECO:0000256" key="5">
    <source>
        <dbReference type="PROSITE-ProRule" id="PRU00104"/>
    </source>
</evidence>
<evidence type="ECO:0000313" key="8">
    <source>
        <dbReference type="EMBL" id="ADM11333.1"/>
    </source>
</evidence>
<protein>
    <recommendedName>
        <fullName evidence="2">HECT-type E3 ubiquitin transferase</fullName>
        <ecNumber evidence="2">2.3.2.26</ecNumber>
    </recommendedName>
</protein>
<evidence type="ECO:0000256" key="4">
    <source>
        <dbReference type="ARBA" id="ARBA00022786"/>
    </source>
</evidence>
<gene>
    <name evidence="8" type="ORF">Eint_040430</name>
</gene>
<dbReference type="SUPFAM" id="SSF56204">
    <property type="entry name" value="Hect, E3 ligase catalytic domain"/>
    <property type="match status" value="1"/>
</dbReference>
<reference evidence="8 9" key="1">
    <citation type="journal article" date="2010" name="Nat. Commun.">
        <title>The complete sequence of the smallest known nuclear genome from the microsporidian Encephalitozoon intestinalis.</title>
        <authorList>
            <person name="Corradi N."/>
            <person name="Pombert J.-F."/>
            <person name="Farinelli L."/>
            <person name="Didier E.S."/>
            <person name="Keeling P.J."/>
        </authorList>
    </citation>
    <scope>NUCLEOTIDE SEQUENCE [LARGE SCALE GENOMIC DNA]</scope>
    <source>
        <strain evidence="8 9">ATCC 50506</strain>
    </source>
</reference>
<evidence type="ECO:0000256" key="1">
    <source>
        <dbReference type="ARBA" id="ARBA00000885"/>
    </source>
</evidence>
<dbReference type="Gene3D" id="3.30.2410.10">
    <property type="entry name" value="Hect, E3 ligase catalytic domain"/>
    <property type="match status" value="1"/>
</dbReference>
<feature type="domain" description="HECT" evidence="7">
    <location>
        <begin position="425"/>
        <end position="746"/>
    </location>
</feature>